<evidence type="ECO:0000256" key="4">
    <source>
        <dbReference type="ARBA" id="ARBA00022970"/>
    </source>
</evidence>
<evidence type="ECO:0000256" key="5">
    <source>
        <dbReference type="ARBA" id="ARBA00022989"/>
    </source>
</evidence>
<dbReference type="Gene3D" id="1.20.1740.10">
    <property type="entry name" value="Amino acid/polyamine transporter I"/>
    <property type="match status" value="1"/>
</dbReference>
<keyword evidence="5 7" id="KW-1133">Transmembrane helix</keyword>
<dbReference type="Proteomes" id="UP000237344">
    <property type="component" value="Unassembled WGS sequence"/>
</dbReference>
<dbReference type="EMBL" id="POTC01000154">
    <property type="protein sequence ID" value="POF61110.1"/>
    <property type="molecule type" value="Genomic_DNA"/>
</dbReference>
<evidence type="ECO:0000256" key="7">
    <source>
        <dbReference type="SAM" id="Phobius"/>
    </source>
</evidence>
<comment type="caution">
    <text evidence="9">The sequence shown here is derived from an EMBL/GenBank/DDBJ whole genome shotgun (WGS) entry which is preliminary data.</text>
</comment>
<comment type="subcellular location">
    <subcellularLocation>
        <location evidence="1">Membrane</location>
        <topology evidence="1">Multi-pass membrane protein</topology>
    </subcellularLocation>
</comment>
<protein>
    <submittedName>
        <fullName evidence="9">Lysine-specific permease</fullName>
    </submittedName>
</protein>
<dbReference type="AlphaFoldDB" id="A0A2S3VWV5"/>
<evidence type="ECO:0000256" key="3">
    <source>
        <dbReference type="ARBA" id="ARBA00022692"/>
    </source>
</evidence>
<dbReference type="PANTHER" id="PTHR43341:SF1">
    <property type="entry name" value="GENERAL AMINO-ACID PERMEASE GAP1"/>
    <property type="match status" value="1"/>
</dbReference>
<dbReference type="PANTHER" id="PTHR43341">
    <property type="entry name" value="AMINO ACID PERMEASE"/>
    <property type="match status" value="1"/>
</dbReference>
<keyword evidence="4" id="KW-0029">Amino-acid transport</keyword>
<evidence type="ECO:0000259" key="8">
    <source>
        <dbReference type="Pfam" id="PF00324"/>
    </source>
</evidence>
<keyword evidence="2" id="KW-0813">Transport</keyword>
<dbReference type="InterPro" id="IPR050524">
    <property type="entry name" value="APC_YAT"/>
</dbReference>
<accession>A0A2S3VWV5</accession>
<reference evidence="9 10" key="1">
    <citation type="submission" date="2018-01" db="EMBL/GenBank/DDBJ databases">
        <title>Draft Genome Sequence of Komagataeibacter maltaceti LMG 1529, a Vinegar Producing Acetic Acid Bacterium Isolated from Malt Vinegar Brewery Acetifiers.</title>
        <authorList>
            <person name="Zhang Q."/>
            <person name="Hollensteiner J."/>
            <person name="Poehlein A."/>
            <person name="Daniel R."/>
        </authorList>
    </citation>
    <scope>NUCLEOTIDE SEQUENCE [LARGE SCALE GENOMIC DNA]</scope>
    <source>
        <strain evidence="9 10">LMG 1529</strain>
    </source>
</reference>
<evidence type="ECO:0000256" key="6">
    <source>
        <dbReference type="ARBA" id="ARBA00023136"/>
    </source>
</evidence>
<feature type="domain" description="Amino acid permease/ SLC12A" evidence="8">
    <location>
        <begin position="1"/>
        <end position="99"/>
    </location>
</feature>
<dbReference type="InterPro" id="IPR004841">
    <property type="entry name" value="AA-permease/SLC12A_dom"/>
</dbReference>
<keyword evidence="3 7" id="KW-0812">Transmembrane</keyword>
<feature type="transmembrane region" description="Helical" evidence="7">
    <location>
        <begin position="69"/>
        <end position="88"/>
    </location>
</feature>
<keyword evidence="10" id="KW-1185">Reference proteome</keyword>
<dbReference type="GO" id="GO:0015171">
    <property type="term" value="F:amino acid transmembrane transporter activity"/>
    <property type="evidence" value="ECO:0007669"/>
    <property type="project" value="TreeGrafter"/>
</dbReference>
<dbReference type="GO" id="GO:0016020">
    <property type="term" value="C:membrane"/>
    <property type="evidence" value="ECO:0007669"/>
    <property type="project" value="UniProtKB-SubCell"/>
</dbReference>
<proteinExistence type="predicted"/>
<dbReference type="Pfam" id="PF00324">
    <property type="entry name" value="AA_permease"/>
    <property type="match status" value="1"/>
</dbReference>
<name>A0A2S3VWV5_9PROT</name>
<evidence type="ECO:0000313" key="9">
    <source>
        <dbReference type="EMBL" id="POF61110.1"/>
    </source>
</evidence>
<sequence length="109" mass="12527">MSGFIVWLGIAVSHYRFRRAWKAQSRSLDELPYRAKWYPFGPVLAMILCIAVIGGQFVGGIEDGKVDWAFIAASYFGLPLFLAIWLGHKWKHKTKLLKLEECDLTPRQE</sequence>
<gene>
    <name evidence="9" type="primary">lysP</name>
    <name evidence="9" type="ORF">KMAL_32770</name>
</gene>
<evidence type="ECO:0000256" key="2">
    <source>
        <dbReference type="ARBA" id="ARBA00022448"/>
    </source>
</evidence>
<feature type="transmembrane region" description="Helical" evidence="7">
    <location>
        <begin position="37"/>
        <end position="57"/>
    </location>
</feature>
<evidence type="ECO:0000256" key="1">
    <source>
        <dbReference type="ARBA" id="ARBA00004141"/>
    </source>
</evidence>
<evidence type="ECO:0000313" key="10">
    <source>
        <dbReference type="Proteomes" id="UP000237344"/>
    </source>
</evidence>
<keyword evidence="6 7" id="KW-0472">Membrane</keyword>
<organism evidence="9 10">
    <name type="scientific">Novacetimonas maltaceti</name>
    <dbReference type="NCBI Taxonomy" id="1203393"/>
    <lineage>
        <taxon>Bacteria</taxon>
        <taxon>Pseudomonadati</taxon>
        <taxon>Pseudomonadota</taxon>
        <taxon>Alphaproteobacteria</taxon>
        <taxon>Acetobacterales</taxon>
        <taxon>Acetobacteraceae</taxon>
        <taxon>Novacetimonas</taxon>
    </lineage>
</organism>